<dbReference type="Gene3D" id="1.10.10.10">
    <property type="entry name" value="Winged helix-like DNA-binding domain superfamily/Winged helix DNA-binding domain"/>
    <property type="match status" value="1"/>
</dbReference>
<dbReference type="Pfam" id="PF03466">
    <property type="entry name" value="LysR_substrate"/>
    <property type="match status" value="1"/>
</dbReference>
<keyword evidence="4" id="KW-0804">Transcription</keyword>
<sequence length="298" mass="33099">MELLQLQYFRTVARLEHMTKAAQQLRVAQPALSKTIARLEKDVGVPLFDREGRQIRLNAFGKAFLSKVEAALLLLEEGQQEVADLAGLEHGSIHLATPTLDRLSDPLNAFVARHPQVNFRITQGAMCEMTQLMEAGEVDLCFTPMPIERTHYSAVSVLREDVYLAVPPGHRLAGRRSARLSEAADEPFIGYKEGFHFQQMNDAFFREAGFTPNFVCRVDEAASIAKLVAAGLGVALVGNCGGAQTRLNLLAIESPACQRHFRFIWNDKRYLSKAAREFRDFVVAYFANEEKSVASASG</sequence>
<dbReference type="InterPro" id="IPR050950">
    <property type="entry name" value="HTH-type_LysR_regulators"/>
</dbReference>
<evidence type="ECO:0000256" key="1">
    <source>
        <dbReference type="ARBA" id="ARBA00009437"/>
    </source>
</evidence>
<evidence type="ECO:0000313" key="6">
    <source>
        <dbReference type="EMBL" id="MFC4104204.1"/>
    </source>
</evidence>
<dbReference type="Pfam" id="PF00126">
    <property type="entry name" value="HTH_1"/>
    <property type="match status" value="1"/>
</dbReference>
<evidence type="ECO:0000256" key="4">
    <source>
        <dbReference type="ARBA" id="ARBA00023163"/>
    </source>
</evidence>
<dbReference type="PANTHER" id="PTHR30419">
    <property type="entry name" value="HTH-TYPE TRANSCRIPTIONAL REGULATOR YBHD"/>
    <property type="match status" value="1"/>
</dbReference>
<evidence type="ECO:0000259" key="5">
    <source>
        <dbReference type="PROSITE" id="PS50931"/>
    </source>
</evidence>
<dbReference type="RefSeq" id="WP_377722739.1">
    <property type="nucleotide sequence ID" value="NZ_JBHSAM010000036.1"/>
</dbReference>
<dbReference type="PRINTS" id="PR00039">
    <property type="entry name" value="HTHLYSR"/>
</dbReference>
<protein>
    <submittedName>
        <fullName evidence="6">LysR family transcriptional regulator</fullName>
    </submittedName>
</protein>
<feature type="domain" description="HTH lysR-type" evidence="5">
    <location>
        <begin position="1"/>
        <end position="58"/>
    </location>
</feature>
<keyword evidence="3" id="KW-0238">DNA-binding</keyword>
<gene>
    <name evidence="6" type="ORF">ACFOZ8_31750</name>
</gene>
<name>A0ABV8KE08_9BACL</name>
<keyword evidence="2" id="KW-0805">Transcription regulation</keyword>
<dbReference type="PANTHER" id="PTHR30419:SF28">
    <property type="entry name" value="HTH-TYPE TRANSCRIPTIONAL REGULATOR BSDA"/>
    <property type="match status" value="1"/>
</dbReference>
<dbReference type="SUPFAM" id="SSF53850">
    <property type="entry name" value="Periplasmic binding protein-like II"/>
    <property type="match status" value="1"/>
</dbReference>
<keyword evidence="7" id="KW-1185">Reference proteome</keyword>
<dbReference type="EMBL" id="JBHSAM010000036">
    <property type="protein sequence ID" value="MFC4104204.1"/>
    <property type="molecule type" value="Genomic_DNA"/>
</dbReference>
<proteinExistence type="inferred from homology"/>
<dbReference type="Gene3D" id="3.40.190.290">
    <property type="match status" value="1"/>
</dbReference>
<dbReference type="SUPFAM" id="SSF46785">
    <property type="entry name" value="Winged helix' DNA-binding domain"/>
    <property type="match status" value="1"/>
</dbReference>
<dbReference type="PROSITE" id="PS50931">
    <property type="entry name" value="HTH_LYSR"/>
    <property type="match status" value="1"/>
</dbReference>
<comment type="similarity">
    <text evidence="1">Belongs to the LysR transcriptional regulatory family.</text>
</comment>
<reference evidence="7" key="1">
    <citation type="journal article" date="2019" name="Int. J. Syst. Evol. Microbiol.">
        <title>The Global Catalogue of Microorganisms (GCM) 10K type strain sequencing project: providing services to taxonomists for standard genome sequencing and annotation.</title>
        <authorList>
            <consortium name="The Broad Institute Genomics Platform"/>
            <consortium name="The Broad Institute Genome Sequencing Center for Infectious Disease"/>
            <person name="Wu L."/>
            <person name="Ma J."/>
        </authorList>
    </citation>
    <scope>NUCLEOTIDE SEQUENCE [LARGE SCALE GENOMIC DNA]</scope>
    <source>
        <strain evidence="7">IBRC-M 10987</strain>
    </source>
</reference>
<dbReference type="InterPro" id="IPR000847">
    <property type="entry name" value="LysR_HTH_N"/>
</dbReference>
<evidence type="ECO:0000313" key="7">
    <source>
        <dbReference type="Proteomes" id="UP001595715"/>
    </source>
</evidence>
<dbReference type="Proteomes" id="UP001595715">
    <property type="component" value="Unassembled WGS sequence"/>
</dbReference>
<dbReference type="InterPro" id="IPR036390">
    <property type="entry name" value="WH_DNA-bd_sf"/>
</dbReference>
<dbReference type="InterPro" id="IPR005119">
    <property type="entry name" value="LysR_subst-bd"/>
</dbReference>
<evidence type="ECO:0000256" key="3">
    <source>
        <dbReference type="ARBA" id="ARBA00023125"/>
    </source>
</evidence>
<evidence type="ECO:0000256" key="2">
    <source>
        <dbReference type="ARBA" id="ARBA00023015"/>
    </source>
</evidence>
<dbReference type="InterPro" id="IPR036388">
    <property type="entry name" value="WH-like_DNA-bd_sf"/>
</dbReference>
<organism evidence="6 7">
    <name type="scientific">Paenibacillus xanthanilyticus</name>
    <dbReference type="NCBI Taxonomy" id="1783531"/>
    <lineage>
        <taxon>Bacteria</taxon>
        <taxon>Bacillati</taxon>
        <taxon>Bacillota</taxon>
        <taxon>Bacilli</taxon>
        <taxon>Bacillales</taxon>
        <taxon>Paenibacillaceae</taxon>
        <taxon>Paenibacillus</taxon>
    </lineage>
</organism>
<comment type="caution">
    <text evidence="6">The sequence shown here is derived from an EMBL/GenBank/DDBJ whole genome shotgun (WGS) entry which is preliminary data.</text>
</comment>
<accession>A0ABV8KE08</accession>